<organism evidence="2 3">
    <name type="scientific">Klebsormidium nitens</name>
    <name type="common">Green alga</name>
    <name type="synonym">Ulothrix nitens</name>
    <dbReference type="NCBI Taxonomy" id="105231"/>
    <lineage>
        <taxon>Eukaryota</taxon>
        <taxon>Viridiplantae</taxon>
        <taxon>Streptophyta</taxon>
        <taxon>Klebsormidiophyceae</taxon>
        <taxon>Klebsormidiales</taxon>
        <taxon>Klebsormidiaceae</taxon>
        <taxon>Klebsormidium</taxon>
    </lineage>
</organism>
<protein>
    <submittedName>
        <fullName evidence="2">Uncharacterized protein</fullName>
    </submittedName>
</protein>
<evidence type="ECO:0000313" key="2">
    <source>
        <dbReference type="EMBL" id="GAQ90989.1"/>
    </source>
</evidence>
<feature type="compositionally biased region" description="Acidic residues" evidence="1">
    <location>
        <begin position="474"/>
        <end position="500"/>
    </location>
</feature>
<feature type="compositionally biased region" description="Polar residues" evidence="1">
    <location>
        <begin position="1042"/>
        <end position="1053"/>
    </location>
</feature>
<feature type="compositionally biased region" description="Basic and acidic residues" evidence="1">
    <location>
        <begin position="901"/>
        <end position="911"/>
    </location>
</feature>
<name>A0A1Y1INF1_KLENI</name>
<dbReference type="AlphaFoldDB" id="A0A1Y1INF1"/>
<evidence type="ECO:0000256" key="1">
    <source>
        <dbReference type="SAM" id="MobiDB-lite"/>
    </source>
</evidence>
<feature type="region of interest" description="Disordered" evidence="1">
    <location>
        <begin position="1"/>
        <end position="35"/>
    </location>
</feature>
<feature type="compositionally biased region" description="Polar residues" evidence="1">
    <location>
        <begin position="581"/>
        <end position="590"/>
    </location>
</feature>
<sequence>MAVQPTDAARQGEDRSCCKQNNQKPSPGASTAQGICLSPTPPTIDAGTHDCQAKALSLCAIRQLAPMAVAGPSAGISVRGLRVLRKRAGIVCRRAQGELGPAGLLWSEAAWVGSLRAAMGGLKGLANLPDVDLLSGFEEVLASVKRSHLEGLKQPAGVSRRFRKAGRQTSSCPRPAARSAERKAAQRLARSLCEPEDTVPYALYCHECGAGADCGLRGSKEGGEVKYVCNEHADSYRYFSIDKDRAALGRAKAKVVGKKDVASPAGDQTRSQSACNNTFQRSGLYYDAAPKSRRLTATLLIIGGIEPNPGWGPDEVSAQGKSAPGHDIGTSRPLIPLPSLEEVYGKPLLSESTYPLFEDWRKRARLSKQVGISCAALEGGVASGEYDRTGRPESAEEMPSLDRELVDEELSHLDRIEEGLLTALVENNGGDERSQLSTSLREVSGAVNENKGCGAAAKISRGNKRSAAIAASESDSEQSGSEEGEDIEGAEFESVDESSDGETSQDRRMIDDGSQDEENPVIAQGKMRAAGNFDHEPDIAQLLAGRFKPQAPRQATKALQTGRQDRLLPSRSKSAADGGSPSRSSCSTASDGRWVGAQVDQQPPAAASAGLLPLRSGSLQSEELEKDDFDVAWTHPGDDSCGSGEEEAVESGRLRRLRVVSDESEEERPIPRQGRKVVLSRSPSAEDLLAEPASTAPAQGNQESEGTEGDGEDVRQQPRWMSAADLHDDGPSSDRVHPAREPHSAAAELAPLVRSREEGAGGSPSVARRPVKKKPRKRTKPSPAPMDEATRTAGQAALQAHFRNLRESRLHGTWQEGQVVQLTDPGDPGDSLHAPDAVLDEEARPSTSLAPRTGRPAQKKRSKRAKPSPAPLDEAARAANRVAVEAHFGALERSRPHRIRHEGQAVHRAESSDLGGPHHAVAAARPMLEALGAEEQIAQEAAAVEAHVDAAQNDIEGQQEREHSEMAMQQHVLQSPQEQETLGDAEEPEAPQQIWGVPAEDVGNATSSPASAELCQPSTAPDLDEPAQSGNWVSTEDGATELLSQSLKPPSSVNSFSRMSLWWRPPLECALARLWSTASTTENC</sequence>
<dbReference type="EMBL" id="DF237660">
    <property type="protein sequence ID" value="GAQ90989.1"/>
    <property type="molecule type" value="Genomic_DNA"/>
</dbReference>
<feature type="region of interest" description="Disordered" evidence="1">
    <location>
        <begin position="892"/>
        <end position="918"/>
    </location>
</feature>
<gene>
    <name evidence="2" type="ORF">KFL_007110020</name>
</gene>
<feature type="compositionally biased region" description="Basic residues" evidence="1">
    <location>
        <begin position="769"/>
        <end position="780"/>
    </location>
</feature>
<dbReference type="Proteomes" id="UP000054558">
    <property type="component" value="Unassembled WGS sequence"/>
</dbReference>
<feature type="compositionally biased region" description="Polar residues" evidence="1">
    <location>
        <begin position="18"/>
        <end position="33"/>
    </location>
</feature>
<feature type="compositionally biased region" description="Polar residues" evidence="1">
    <location>
        <begin position="971"/>
        <end position="980"/>
    </location>
</feature>
<evidence type="ECO:0000313" key="3">
    <source>
        <dbReference type="Proteomes" id="UP000054558"/>
    </source>
</evidence>
<feature type="compositionally biased region" description="Basic residues" evidence="1">
    <location>
        <begin position="857"/>
        <end position="866"/>
    </location>
</feature>
<keyword evidence="3" id="KW-1185">Reference proteome</keyword>
<accession>A0A1Y1INF1</accession>
<feature type="compositionally biased region" description="Basic and acidic residues" evidence="1">
    <location>
        <begin position="725"/>
        <end position="743"/>
    </location>
</feature>
<proteinExistence type="predicted"/>
<feature type="compositionally biased region" description="Low complexity" evidence="1">
    <location>
        <begin position="603"/>
        <end position="619"/>
    </location>
</feature>
<reference evidence="2 3" key="1">
    <citation type="journal article" date="2014" name="Nat. Commun.">
        <title>Klebsormidium flaccidum genome reveals primary factors for plant terrestrial adaptation.</title>
        <authorList>
            <person name="Hori K."/>
            <person name="Maruyama F."/>
            <person name="Fujisawa T."/>
            <person name="Togashi T."/>
            <person name="Yamamoto N."/>
            <person name="Seo M."/>
            <person name="Sato S."/>
            <person name="Yamada T."/>
            <person name="Mori H."/>
            <person name="Tajima N."/>
            <person name="Moriyama T."/>
            <person name="Ikeuchi M."/>
            <person name="Watanabe M."/>
            <person name="Wada H."/>
            <person name="Kobayashi K."/>
            <person name="Saito M."/>
            <person name="Masuda T."/>
            <person name="Sasaki-Sekimoto Y."/>
            <person name="Mashiguchi K."/>
            <person name="Awai K."/>
            <person name="Shimojima M."/>
            <person name="Masuda S."/>
            <person name="Iwai M."/>
            <person name="Nobusawa T."/>
            <person name="Narise T."/>
            <person name="Kondo S."/>
            <person name="Saito H."/>
            <person name="Sato R."/>
            <person name="Murakawa M."/>
            <person name="Ihara Y."/>
            <person name="Oshima-Yamada Y."/>
            <person name="Ohtaka K."/>
            <person name="Satoh M."/>
            <person name="Sonobe K."/>
            <person name="Ishii M."/>
            <person name="Ohtani R."/>
            <person name="Kanamori-Sato M."/>
            <person name="Honoki R."/>
            <person name="Miyazaki D."/>
            <person name="Mochizuki H."/>
            <person name="Umetsu J."/>
            <person name="Higashi K."/>
            <person name="Shibata D."/>
            <person name="Kamiya Y."/>
            <person name="Sato N."/>
            <person name="Nakamura Y."/>
            <person name="Tabata S."/>
            <person name="Ida S."/>
            <person name="Kurokawa K."/>
            <person name="Ohta H."/>
        </authorList>
    </citation>
    <scope>NUCLEOTIDE SEQUENCE [LARGE SCALE GENOMIC DNA]</scope>
    <source>
        <strain evidence="2 3">NIES-2285</strain>
    </source>
</reference>
<feature type="region of interest" description="Disordered" evidence="1">
    <location>
        <begin position="958"/>
        <end position="1053"/>
    </location>
</feature>
<feature type="region of interest" description="Disordered" evidence="1">
    <location>
        <begin position="458"/>
        <end position="879"/>
    </location>
</feature>